<dbReference type="NCBIfam" id="TIGR03083">
    <property type="entry name" value="maleylpyruvate isomerase family mycothiol-dependent enzyme"/>
    <property type="match status" value="1"/>
</dbReference>
<evidence type="ECO:0000259" key="1">
    <source>
        <dbReference type="Pfam" id="PF07398"/>
    </source>
</evidence>
<dbReference type="PANTHER" id="PTHR40758">
    <property type="entry name" value="CONSERVED PROTEIN"/>
    <property type="match status" value="1"/>
</dbReference>
<feature type="domain" description="MDMPI C-terminal" evidence="1">
    <location>
        <begin position="153"/>
        <end position="239"/>
    </location>
</feature>
<dbReference type="PANTHER" id="PTHR40758:SF1">
    <property type="entry name" value="CONSERVED PROTEIN"/>
    <property type="match status" value="1"/>
</dbReference>
<dbReference type="InterPro" id="IPR010872">
    <property type="entry name" value="MDMPI_C-term_domain"/>
</dbReference>
<dbReference type="Proteomes" id="UP000321234">
    <property type="component" value="Unassembled WGS sequence"/>
</dbReference>
<evidence type="ECO:0000313" key="3">
    <source>
        <dbReference type="EMBL" id="TXR57551.1"/>
    </source>
</evidence>
<name>A0A5C8ZK99_9ACTN</name>
<dbReference type="Pfam" id="PF11716">
    <property type="entry name" value="MDMPI_N"/>
    <property type="match status" value="1"/>
</dbReference>
<proteinExistence type="predicted"/>
<keyword evidence="3" id="KW-0670">Pyruvate</keyword>
<sequence>MEMTRAAALVEREAGRLAAALRPEALAVVVPGCPGWTVADLARHTGGVHRWARAALATAPDGAPGEELPGPQDDDAVPAWFAEGADELVVALASTSPAAPCWTFAAAEAPATAAFWARRQVHETALHRWDAESALSAAGLSAAPDPAAWVEDDVAADGVAEVADVMLPRQVRLGRTPALPGALALESASGCSVIGRGAEPVAELTGSAPTLLLLLWGRTTLDAELASGRLALAGSREAADHLLSGALTP</sequence>
<feature type="domain" description="Mycothiol-dependent maleylpyruvate isomerase metal-binding" evidence="2">
    <location>
        <begin position="11"/>
        <end position="131"/>
    </location>
</feature>
<keyword evidence="4" id="KW-1185">Reference proteome</keyword>
<comment type="caution">
    <text evidence="3">The sequence shown here is derived from an EMBL/GenBank/DDBJ whole genome shotgun (WGS) entry which is preliminary data.</text>
</comment>
<dbReference type="InterPro" id="IPR024344">
    <property type="entry name" value="MDMPI_metal-binding"/>
</dbReference>
<dbReference type="Pfam" id="PF07398">
    <property type="entry name" value="MDMPI_C"/>
    <property type="match status" value="1"/>
</dbReference>
<dbReference type="GO" id="GO:0005886">
    <property type="term" value="C:plasma membrane"/>
    <property type="evidence" value="ECO:0007669"/>
    <property type="project" value="TreeGrafter"/>
</dbReference>
<dbReference type="SUPFAM" id="SSF109854">
    <property type="entry name" value="DinB/YfiT-like putative metalloenzymes"/>
    <property type="match status" value="1"/>
</dbReference>
<evidence type="ECO:0000259" key="2">
    <source>
        <dbReference type="Pfam" id="PF11716"/>
    </source>
</evidence>
<dbReference type="InterPro" id="IPR036527">
    <property type="entry name" value="SCP2_sterol-bd_dom_sf"/>
</dbReference>
<protein>
    <submittedName>
        <fullName evidence="3">Maleylpyruvate isomerase family mycothiol-dependent enzyme</fullName>
    </submittedName>
</protein>
<keyword evidence="3" id="KW-0413">Isomerase</keyword>
<dbReference type="GO" id="GO:0046872">
    <property type="term" value="F:metal ion binding"/>
    <property type="evidence" value="ECO:0007669"/>
    <property type="project" value="InterPro"/>
</dbReference>
<evidence type="ECO:0000313" key="4">
    <source>
        <dbReference type="Proteomes" id="UP000321234"/>
    </source>
</evidence>
<dbReference type="GO" id="GO:0016853">
    <property type="term" value="F:isomerase activity"/>
    <property type="evidence" value="ECO:0007669"/>
    <property type="project" value="UniProtKB-KW"/>
</dbReference>
<dbReference type="AlphaFoldDB" id="A0A5C8ZK99"/>
<accession>A0A5C8ZK99</accession>
<organism evidence="3 4">
    <name type="scientific">Quadrisphaera setariae</name>
    <dbReference type="NCBI Taxonomy" id="2593304"/>
    <lineage>
        <taxon>Bacteria</taxon>
        <taxon>Bacillati</taxon>
        <taxon>Actinomycetota</taxon>
        <taxon>Actinomycetes</taxon>
        <taxon>Kineosporiales</taxon>
        <taxon>Kineosporiaceae</taxon>
        <taxon>Quadrisphaera</taxon>
    </lineage>
</organism>
<dbReference type="InterPro" id="IPR017517">
    <property type="entry name" value="Maleyloyr_isom"/>
</dbReference>
<dbReference type="Gene3D" id="1.20.120.450">
    <property type="entry name" value="dinb family like domain"/>
    <property type="match status" value="1"/>
</dbReference>
<dbReference type="OrthoDB" id="3671213at2"/>
<dbReference type="InterPro" id="IPR034660">
    <property type="entry name" value="DinB/YfiT-like"/>
</dbReference>
<reference evidence="3 4" key="1">
    <citation type="submission" date="2019-07" db="EMBL/GenBank/DDBJ databases">
        <title>Quadrisphaera sp. strain DD2A genome sequencing and assembly.</title>
        <authorList>
            <person name="Kim I."/>
        </authorList>
    </citation>
    <scope>NUCLEOTIDE SEQUENCE [LARGE SCALE GENOMIC DNA]</scope>
    <source>
        <strain evidence="3 4">DD2A</strain>
    </source>
</reference>
<dbReference type="EMBL" id="VKAC01000002">
    <property type="protein sequence ID" value="TXR57551.1"/>
    <property type="molecule type" value="Genomic_DNA"/>
</dbReference>
<dbReference type="SUPFAM" id="SSF55718">
    <property type="entry name" value="SCP-like"/>
    <property type="match status" value="1"/>
</dbReference>
<gene>
    <name evidence="3" type="ORF">FMM08_04845</name>
</gene>